<protein>
    <submittedName>
        <fullName evidence="1">Uncharacterized protein</fullName>
    </submittedName>
</protein>
<gene>
    <name evidence="1" type="ORF">GDO81_010178</name>
</gene>
<dbReference type="AlphaFoldDB" id="A0AAV7BXH9"/>
<evidence type="ECO:0000313" key="1">
    <source>
        <dbReference type="EMBL" id="KAG8577437.1"/>
    </source>
</evidence>
<comment type="caution">
    <text evidence="1">The sequence shown here is derived from an EMBL/GenBank/DDBJ whole genome shotgun (WGS) entry which is preliminary data.</text>
</comment>
<organism evidence="1 2">
    <name type="scientific">Engystomops pustulosus</name>
    <name type="common">Tungara frog</name>
    <name type="synonym">Physalaemus pustulosus</name>
    <dbReference type="NCBI Taxonomy" id="76066"/>
    <lineage>
        <taxon>Eukaryota</taxon>
        <taxon>Metazoa</taxon>
        <taxon>Chordata</taxon>
        <taxon>Craniata</taxon>
        <taxon>Vertebrata</taxon>
        <taxon>Euteleostomi</taxon>
        <taxon>Amphibia</taxon>
        <taxon>Batrachia</taxon>
        <taxon>Anura</taxon>
        <taxon>Neobatrachia</taxon>
        <taxon>Hyloidea</taxon>
        <taxon>Leptodactylidae</taxon>
        <taxon>Leiuperinae</taxon>
        <taxon>Engystomops</taxon>
    </lineage>
</organism>
<reference evidence="1" key="1">
    <citation type="thesis" date="2020" institute="ProQuest LLC" country="789 East Eisenhower Parkway, Ann Arbor, MI, USA">
        <title>Comparative Genomics and Chromosome Evolution.</title>
        <authorList>
            <person name="Mudd A.B."/>
        </authorList>
    </citation>
    <scope>NUCLEOTIDE SEQUENCE</scope>
    <source>
        <strain evidence="1">237g6f4</strain>
        <tissue evidence="1">Blood</tissue>
    </source>
</reference>
<proteinExistence type="predicted"/>
<sequence length="90" mass="10501">MFFETSVNPQLESPLRCRWDSSYMVAAPDVKFYSSNDHQVICHMTTMCYWATHLCLQDFNCAIMLLNNRHLYTGLQPERHTATMHKTGIT</sequence>
<name>A0AAV7BXH9_ENGPU</name>
<dbReference type="EMBL" id="WNYA01000004">
    <property type="protein sequence ID" value="KAG8577437.1"/>
    <property type="molecule type" value="Genomic_DNA"/>
</dbReference>
<evidence type="ECO:0000313" key="2">
    <source>
        <dbReference type="Proteomes" id="UP000824782"/>
    </source>
</evidence>
<dbReference type="Proteomes" id="UP000824782">
    <property type="component" value="Unassembled WGS sequence"/>
</dbReference>
<keyword evidence="2" id="KW-1185">Reference proteome</keyword>
<accession>A0AAV7BXH9</accession>